<evidence type="ECO:0000313" key="2">
    <source>
        <dbReference type="Proteomes" id="UP000593572"/>
    </source>
</evidence>
<reference evidence="1 2" key="1">
    <citation type="journal article" date="2019" name="Genome Biol. Evol.">
        <title>Insights into the evolution of the New World diploid cottons (Gossypium, subgenus Houzingenia) based on genome sequencing.</title>
        <authorList>
            <person name="Grover C.E."/>
            <person name="Arick M.A. 2nd"/>
            <person name="Thrash A."/>
            <person name="Conover J.L."/>
            <person name="Sanders W.S."/>
            <person name="Peterson D.G."/>
            <person name="Frelichowski J.E."/>
            <person name="Scheffler J.A."/>
            <person name="Scheffler B.E."/>
            <person name="Wendel J.F."/>
        </authorList>
    </citation>
    <scope>NUCLEOTIDE SEQUENCE [LARGE SCALE GENOMIC DNA]</scope>
    <source>
        <strain evidence="1">157</strain>
        <tissue evidence="1">Leaf</tissue>
    </source>
</reference>
<sequence>MKTSNLVQVNLLKNQVKSCYLPTLPQHKELVTELRSIHSRLSYEVLSVQAEAAIQFLTVMRQYLESLCANLRSHTITSVQSNHDKVSLLLKDSFIDSFPSKDQPFIKDKLPRCKTPSDIKYCIALKSDDTISCDPKPSLNHRGCSAVKTCTLGSERLLKCLGTQTSFLLADPCKCQ</sequence>
<dbReference type="InterPro" id="IPR051942">
    <property type="entry name" value="DENN_domain_containing_2"/>
</dbReference>
<dbReference type="PANTHER" id="PTHR15288">
    <property type="entry name" value="DENN DOMAIN-CONTAINING PROTEIN 2"/>
    <property type="match status" value="1"/>
</dbReference>
<keyword evidence="2" id="KW-1185">Reference proteome</keyword>
<gene>
    <name evidence="1" type="ORF">Golob_017286</name>
</gene>
<evidence type="ECO:0000313" key="1">
    <source>
        <dbReference type="EMBL" id="MBA0560384.1"/>
    </source>
</evidence>
<proteinExistence type="predicted"/>
<dbReference type="Proteomes" id="UP000593572">
    <property type="component" value="Unassembled WGS sequence"/>
</dbReference>
<dbReference type="AlphaFoldDB" id="A0A7J8M6U6"/>
<comment type="caution">
    <text evidence="1">The sequence shown here is derived from an EMBL/GenBank/DDBJ whole genome shotgun (WGS) entry which is preliminary data.</text>
</comment>
<name>A0A7J8M6U6_9ROSI</name>
<dbReference type="PANTHER" id="PTHR15288:SF0">
    <property type="entry name" value="UDENN DOMAIN-CONTAINING PROTEIN"/>
    <property type="match status" value="1"/>
</dbReference>
<protein>
    <submittedName>
        <fullName evidence="1">Uncharacterized protein</fullName>
    </submittedName>
</protein>
<dbReference type="EMBL" id="JABEZX010000007">
    <property type="protein sequence ID" value="MBA0560384.1"/>
    <property type="molecule type" value="Genomic_DNA"/>
</dbReference>
<accession>A0A7J8M6U6</accession>
<organism evidence="1 2">
    <name type="scientific">Gossypium lobatum</name>
    <dbReference type="NCBI Taxonomy" id="34289"/>
    <lineage>
        <taxon>Eukaryota</taxon>
        <taxon>Viridiplantae</taxon>
        <taxon>Streptophyta</taxon>
        <taxon>Embryophyta</taxon>
        <taxon>Tracheophyta</taxon>
        <taxon>Spermatophyta</taxon>
        <taxon>Magnoliopsida</taxon>
        <taxon>eudicotyledons</taxon>
        <taxon>Gunneridae</taxon>
        <taxon>Pentapetalae</taxon>
        <taxon>rosids</taxon>
        <taxon>malvids</taxon>
        <taxon>Malvales</taxon>
        <taxon>Malvaceae</taxon>
        <taxon>Malvoideae</taxon>
        <taxon>Gossypium</taxon>
    </lineage>
</organism>